<dbReference type="KEGG" id="sflv:IC614_02825"/>
<proteinExistence type="predicted"/>
<organism evidence="1 2">
    <name type="scientific">Allosphingosinicella flava</name>
    <dbReference type="NCBI Taxonomy" id="2771430"/>
    <lineage>
        <taxon>Bacteria</taxon>
        <taxon>Pseudomonadati</taxon>
        <taxon>Pseudomonadota</taxon>
        <taxon>Alphaproteobacteria</taxon>
        <taxon>Sphingomonadales</taxon>
        <taxon>Sphingomonadaceae</taxon>
        <taxon>Allosphingosinicella</taxon>
    </lineage>
</organism>
<accession>A0A7T2LMW3</accession>
<gene>
    <name evidence="1" type="ORF">IC614_02825</name>
</gene>
<name>A0A7T2LMW3_9SPHN</name>
<dbReference type="Proteomes" id="UP000594873">
    <property type="component" value="Chromosome"/>
</dbReference>
<dbReference type="AlphaFoldDB" id="A0A7T2LMW3"/>
<reference evidence="1 2" key="1">
    <citation type="submission" date="2020-11" db="EMBL/GenBank/DDBJ databases">
        <title>Genome seq and assembly of Sphingosinicella sp.</title>
        <authorList>
            <person name="Chhetri G."/>
        </authorList>
    </citation>
    <scope>NUCLEOTIDE SEQUENCE [LARGE SCALE GENOMIC DNA]</scope>
    <source>
        <strain evidence="1 2">UDD2</strain>
    </source>
</reference>
<protein>
    <submittedName>
        <fullName evidence="1">Uncharacterized protein</fullName>
    </submittedName>
</protein>
<evidence type="ECO:0000313" key="2">
    <source>
        <dbReference type="Proteomes" id="UP000594873"/>
    </source>
</evidence>
<dbReference type="EMBL" id="CP065592">
    <property type="protein sequence ID" value="QPQ55552.1"/>
    <property type="molecule type" value="Genomic_DNA"/>
</dbReference>
<dbReference type="RefSeq" id="WP_200972224.1">
    <property type="nucleotide sequence ID" value="NZ_CP065592.1"/>
</dbReference>
<keyword evidence="2" id="KW-1185">Reference proteome</keyword>
<sequence length="239" mass="27854">MMELGNIIFGNSRGNHPVDRGLQDEFYSYMEEMGFDSYGNNPSAEWAFENEIFRIQPYYWGDCTCGYAERESEWCGANSHGPNCYQIKMRGLDMDKYRPQIDAALEERNRHPWCSPKEDAAQDEVDRLCKLERVHKDKLLKRLCAECGIDWNGGRGCMVHCTCDYRSRWTGFLEANDHASDCPIITPNFLHKPSGFRLDWYKYPLRDSYSSEPLTRKLMRSMFADCIASMPPLPHTDKR</sequence>
<evidence type="ECO:0000313" key="1">
    <source>
        <dbReference type="EMBL" id="QPQ55552.1"/>
    </source>
</evidence>